<sequence length="337" mass="37771">MDPLTWSYVKIIACHLLQLPAPGQASGDMFYRLHGRVITRVQMVGWVSSMQHKADRTEYLLDDGSGEVPFVWWHTGAVPCRLGDLVHIFGRLKPSWTASVEITLTKVVVLTDPNIEMLHWAQAQVLYDQFYSQPSDSALYIDPSRQRTNESSLQNFYRHVFLGLPLPTVSTDSTDAVAIAIVRHLVAGMCAEPKALDTIEIEHDQSRLAVCRFRDMVKGETVPTPNEPAARLSHLRKAFASLRRAGIVYLQDDDEDTYGLLRFEHSVWPLVVQLLKDGQARRRSDVVAAIVGHPSCRQVPLDWIAQGLDGCVQAQTLTDVDDHVALRPRDAHAPQVP</sequence>
<evidence type="ECO:0000256" key="1">
    <source>
        <dbReference type="ARBA" id="ARBA00004123"/>
    </source>
</evidence>
<dbReference type="SUPFAM" id="SSF50249">
    <property type="entry name" value="Nucleic acid-binding proteins"/>
    <property type="match status" value="1"/>
</dbReference>
<dbReference type="Gene3D" id="2.40.50.140">
    <property type="entry name" value="Nucleic acid-binding proteins"/>
    <property type="match status" value="1"/>
</dbReference>
<evidence type="ECO:0000256" key="4">
    <source>
        <dbReference type="ARBA" id="ARBA00022454"/>
    </source>
</evidence>
<evidence type="ECO:0000256" key="7">
    <source>
        <dbReference type="ARBA" id="ARBA00023242"/>
    </source>
</evidence>
<dbReference type="GO" id="GO:0005634">
    <property type="term" value="C:nucleus"/>
    <property type="evidence" value="ECO:0007669"/>
    <property type="project" value="UniProtKB-SubCell"/>
</dbReference>
<keyword evidence="7" id="KW-0539">Nucleus</keyword>
<evidence type="ECO:0000256" key="3">
    <source>
        <dbReference type="ARBA" id="ARBA00017411"/>
    </source>
</evidence>
<keyword evidence="4" id="KW-0158">Chromosome</keyword>
<dbReference type="GO" id="GO:0003677">
    <property type="term" value="F:DNA binding"/>
    <property type="evidence" value="ECO:0007669"/>
    <property type="project" value="UniProtKB-KW"/>
</dbReference>
<evidence type="ECO:0000313" key="9">
    <source>
        <dbReference type="EMBL" id="OQR91455.1"/>
    </source>
</evidence>
<keyword evidence="10" id="KW-1185">Reference proteome</keyword>
<dbReference type="PANTHER" id="PTHR13989:SF33">
    <property type="entry name" value="CST COMPLEX SUBUNIT STN1"/>
    <property type="match status" value="1"/>
</dbReference>
<comment type="subcellular location">
    <subcellularLocation>
        <location evidence="2">Chromosome</location>
        <location evidence="2">Telomere</location>
    </subcellularLocation>
    <subcellularLocation>
        <location evidence="1">Nucleus</location>
    </subcellularLocation>
</comment>
<keyword evidence="6" id="KW-0238">DNA-binding</keyword>
<dbReference type="Proteomes" id="UP000243579">
    <property type="component" value="Unassembled WGS sequence"/>
</dbReference>
<dbReference type="AlphaFoldDB" id="A0A1V9Z0D0"/>
<dbReference type="OrthoDB" id="77828at2759"/>
<evidence type="ECO:0000256" key="5">
    <source>
        <dbReference type="ARBA" id="ARBA00022895"/>
    </source>
</evidence>
<reference evidence="9 10" key="1">
    <citation type="journal article" date="2014" name="Genome Biol. Evol.">
        <title>The secreted proteins of Achlya hypogyna and Thraustotheca clavata identify the ancestral oomycete secretome and reveal gene acquisitions by horizontal gene transfer.</title>
        <authorList>
            <person name="Misner I."/>
            <person name="Blouin N."/>
            <person name="Leonard G."/>
            <person name="Richards T.A."/>
            <person name="Lane C.E."/>
        </authorList>
    </citation>
    <scope>NUCLEOTIDE SEQUENCE [LARGE SCALE GENOMIC DNA]</scope>
    <source>
        <strain evidence="9 10">ATCC 48635</strain>
    </source>
</reference>
<dbReference type="EMBL" id="JNBR01000531">
    <property type="protein sequence ID" value="OQR91455.1"/>
    <property type="molecule type" value="Genomic_DNA"/>
</dbReference>
<evidence type="ECO:0000256" key="8">
    <source>
        <dbReference type="ARBA" id="ARBA00030039"/>
    </source>
</evidence>
<evidence type="ECO:0000256" key="2">
    <source>
        <dbReference type="ARBA" id="ARBA00004574"/>
    </source>
</evidence>
<name>A0A1V9Z0D0_ACHHY</name>
<accession>A0A1V9Z0D0</accession>
<dbReference type="InterPro" id="IPR040260">
    <property type="entry name" value="RFA2-like"/>
</dbReference>
<gene>
    <name evidence="9" type="ORF">ACHHYP_04680</name>
</gene>
<keyword evidence="5" id="KW-0779">Telomere</keyword>
<dbReference type="InterPro" id="IPR012340">
    <property type="entry name" value="NA-bd_OB-fold"/>
</dbReference>
<organism evidence="9 10">
    <name type="scientific">Achlya hypogyna</name>
    <name type="common">Oomycete</name>
    <name type="synonym">Protoachlya hypogyna</name>
    <dbReference type="NCBI Taxonomy" id="1202772"/>
    <lineage>
        <taxon>Eukaryota</taxon>
        <taxon>Sar</taxon>
        <taxon>Stramenopiles</taxon>
        <taxon>Oomycota</taxon>
        <taxon>Saprolegniomycetes</taxon>
        <taxon>Saprolegniales</taxon>
        <taxon>Achlyaceae</taxon>
        <taxon>Achlya</taxon>
    </lineage>
</organism>
<evidence type="ECO:0000313" key="10">
    <source>
        <dbReference type="Proteomes" id="UP000243579"/>
    </source>
</evidence>
<dbReference type="GO" id="GO:0000781">
    <property type="term" value="C:chromosome, telomeric region"/>
    <property type="evidence" value="ECO:0007669"/>
    <property type="project" value="UniProtKB-SubCell"/>
</dbReference>
<comment type="caution">
    <text evidence="9">The sequence shown here is derived from an EMBL/GenBank/DDBJ whole genome shotgun (WGS) entry which is preliminary data.</text>
</comment>
<evidence type="ECO:0000256" key="6">
    <source>
        <dbReference type="ARBA" id="ARBA00023125"/>
    </source>
</evidence>
<proteinExistence type="predicted"/>
<dbReference type="PANTHER" id="PTHR13989">
    <property type="entry name" value="REPLICATION PROTEIN A-RELATED"/>
    <property type="match status" value="1"/>
</dbReference>
<protein>
    <recommendedName>
        <fullName evidence="3">CST complex subunit STN1</fullName>
    </recommendedName>
    <alternativeName>
        <fullName evidence="8">Suppressor of cdc thirteen homolog</fullName>
    </alternativeName>
</protein>